<proteinExistence type="inferred from homology"/>
<dbReference type="GO" id="GO:0008732">
    <property type="term" value="F:L-allo-threonine aldolase activity"/>
    <property type="evidence" value="ECO:0007669"/>
    <property type="project" value="TreeGrafter"/>
</dbReference>
<evidence type="ECO:0000256" key="2">
    <source>
        <dbReference type="ARBA" id="ARBA00006966"/>
    </source>
</evidence>
<dbReference type="Gene3D" id="3.40.640.10">
    <property type="entry name" value="Type I PLP-dependent aspartate aminotransferase-like (Major domain)"/>
    <property type="match status" value="1"/>
</dbReference>
<dbReference type="SUPFAM" id="SSF53383">
    <property type="entry name" value="PLP-dependent transferases"/>
    <property type="match status" value="1"/>
</dbReference>
<comment type="similarity">
    <text evidence="2">Belongs to the threonine aldolase family.</text>
</comment>
<dbReference type="InterPro" id="IPR015421">
    <property type="entry name" value="PyrdxlP-dep_Trfase_major"/>
</dbReference>
<evidence type="ECO:0000259" key="5">
    <source>
        <dbReference type="Pfam" id="PF01212"/>
    </source>
</evidence>
<feature type="non-terminal residue" evidence="6">
    <location>
        <position position="1"/>
    </location>
</feature>
<protein>
    <recommendedName>
        <fullName evidence="5">Aromatic amino acid beta-eliminating lyase/threonine aldolase domain-containing protein</fullName>
    </recommendedName>
</protein>
<evidence type="ECO:0000256" key="1">
    <source>
        <dbReference type="ARBA" id="ARBA00001933"/>
    </source>
</evidence>
<feature type="domain" description="Aromatic amino acid beta-eliminating lyase/threonine aldolase" evidence="5">
    <location>
        <begin position="2"/>
        <end position="187"/>
    </location>
</feature>
<dbReference type="GO" id="GO:0006545">
    <property type="term" value="P:glycine biosynthetic process"/>
    <property type="evidence" value="ECO:0007669"/>
    <property type="project" value="TreeGrafter"/>
</dbReference>
<dbReference type="Pfam" id="PF01212">
    <property type="entry name" value="Beta_elim_lyase"/>
    <property type="match status" value="1"/>
</dbReference>
<dbReference type="PANTHER" id="PTHR48097">
    <property type="entry name" value="L-THREONINE ALDOLASE-RELATED"/>
    <property type="match status" value="1"/>
</dbReference>
<keyword evidence="4" id="KW-0456">Lyase</keyword>
<evidence type="ECO:0000256" key="3">
    <source>
        <dbReference type="ARBA" id="ARBA00022898"/>
    </source>
</evidence>
<reference evidence="6" key="1">
    <citation type="journal article" date="2014" name="Front. Microbiol.">
        <title>High frequency of phylogenetically diverse reductive dehalogenase-homologous genes in deep subseafloor sedimentary metagenomes.</title>
        <authorList>
            <person name="Kawai M."/>
            <person name="Futagami T."/>
            <person name="Toyoda A."/>
            <person name="Takaki Y."/>
            <person name="Nishi S."/>
            <person name="Hori S."/>
            <person name="Arai W."/>
            <person name="Tsubouchi T."/>
            <person name="Morono Y."/>
            <person name="Uchiyama I."/>
            <person name="Ito T."/>
            <person name="Fujiyama A."/>
            <person name="Inagaki F."/>
            <person name="Takami H."/>
        </authorList>
    </citation>
    <scope>NUCLEOTIDE SEQUENCE</scope>
    <source>
        <strain evidence="6">Expedition CK06-06</strain>
    </source>
</reference>
<dbReference type="FunFam" id="3.90.1150.10:FF:000041">
    <property type="entry name" value="Low-specificity L-threonine aldolase"/>
    <property type="match status" value="1"/>
</dbReference>
<dbReference type="NCBIfam" id="NF041359">
    <property type="entry name" value="GntG_guanitoxin"/>
    <property type="match status" value="1"/>
</dbReference>
<dbReference type="InterPro" id="IPR015424">
    <property type="entry name" value="PyrdxlP-dep_Trfase"/>
</dbReference>
<comment type="cofactor">
    <cofactor evidence="1">
        <name>pyridoxal 5'-phosphate</name>
        <dbReference type="ChEBI" id="CHEBI:597326"/>
    </cofactor>
</comment>
<evidence type="ECO:0000313" key="6">
    <source>
        <dbReference type="EMBL" id="GAG08788.1"/>
    </source>
</evidence>
<keyword evidence="3" id="KW-0663">Pyridoxal phosphate</keyword>
<dbReference type="PANTHER" id="PTHR48097:SF9">
    <property type="entry name" value="L-THREONINE ALDOLASE"/>
    <property type="match status" value="1"/>
</dbReference>
<accession>X0V8H1</accession>
<dbReference type="EMBL" id="BARS01029807">
    <property type="protein sequence ID" value="GAG08788.1"/>
    <property type="molecule type" value="Genomic_DNA"/>
</dbReference>
<evidence type="ECO:0000256" key="4">
    <source>
        <dbReference type="ARBA" id="ARBA00023239"/>
    </source>
</evidence>
<dbReference type="InterPro" id="IPR001597">
    <property type="entry name" value="ArAA_b-elim_lyase/Thr_aldolase"/>
</dbReference>
<organism evidence="6">
    <name type="scientific">marine sediment metagenome</name>
    <dbReference type="NCBI Taxonomy" id="412755"/>
    <lineage>
        <taxon>unclassified sequences</taxon>
        <taxon>metagenomes</taxon>
        <taxon>ecological metagenomes</taxon>
    </lineage>
</organism>
<dbReference type="AlphaFoldDB" id="X0V8H1"/>
<dbReference type="InterPro" id="IPR023603">
    <property type="entry name" value="Low_specificity_L-TA-like"/>
</dbReference>
<dbReference type="GO" id="GO:0005829">
    <property type="term" value="C:cytosol"/>
    <property type="evidence" value="ECO:0007669"/>
    <property type="project" value="TreeGrafter"/>
</dbReference>
<dbReference type="Gene3D" id="3.90.1150.10">
    <property type="entry name" value="Aspartate Aminotransferase, domain 1"/>
    <property type="match status" value="1"/>
</dbReference>
<dbReference type="GO" id="GO:0006567">
    <property type="term" value="P:L-threonine catabolic process"/>
    <property type="evidence" value="ECO:0007669"/>
    <property type="project" value="TreeGrafter"/>
</dbReference>
<gene>
    <name evidence="6" type="ORF">S01H1_46546</name>
</gene>
<name>X0V8H1_9ZZZZ</name>
<comment type="caution">
    <text evidence="6">The sequence shown here is derived from an EMBL/GenBank/DDBJ whole genome shotgun (WGS) entry which is preliminary data.</text>
</comment>
<sequence length="245" mass="26463">HTVPNQTDGTLALEDIAAAIRPDNPHFPISRLICLENTHNRCGGVPLTVEYTRQVGELAERNSLKFHIDGARIFNAAVALGVSSAELVAPADSVMICFSKALCAPVGSALCGNEEFIRRARRMRKQLGGGMRQAGVLAAAGIVALESMVDRLADDHTRARLLADGLRKIQGLSLETEIPPTNMVYIQFTPQATINATTLVEVLAGKGIKVSLIGANRMRLVVHHWIDDKAVEYTVESFRQVLGCG</sequence>
<dbReference type="InterPro" id="IPR015422">
    <property type="entry name" value="PyrdxlP-dep_Trfase_small"/>
</dbReference>